<proteinExistence type="inferred from homology"/>
<name>M1NVG7_9CORY</name>
<protein>
    <recommendedName>
        <fullName evidence="6">2-succinyl-5-enolpyruvyl-6-hydroxy-3-cyclohexene-1-carboxylate synthase</fullName>
        <shortName evidence="6">SEPHCHC synthase</shortName>
        <ecNumber evidence="6">2.2.1.9</ecNumber>
    </recommendedName>
    <alternativeName>
        <fullName evidence="6">Menaquinone biosynthesis protein MenD</fullName>
    </alternativeName>
</protein>
<dbReference type="UniPathway" id="UPA00079"/>
<dbReference type="SUPFAM" id="SSF52518">
    <property type="entry name" value="Thiamin diphosphate-binding fold (THDP-binding)"/>
    <property type="match status" value="2"/>
</dbReference>
<dbReference type="OrthoDB" id="9791859at2"/>
<keyword evidence="3 6" id="KW-0460">Magnesium</keyword>
<dbReference type="eggNOG" id="COG1165">
    <property type="taxonomic scope" value="Bacteria"/>
</dbReference>
<keyword evidence="6" id="KW-0474">Menaquinone biosynthesis</keyword>
<keyword evidence="5 6" id="KW-0464">Manganese</keyword>
<dbReference type="Gene3D" id="3.40.50.970">
    <property type="match status" value="2"/>
</dbReference>
<dbReference type="EMBL" id="CP003697">
    <property type="protein sequence ID" value="AGF71475.1"/>
    <property type="molecule type" value="Genomic_DNA"/>
</dbReference>
<reference evidence="9 10" key="1">
    <citation type="journal article" date="2012" name="Stand. Genomic Sci.">
        <title>Genome sequence of the halotolerant bacterium Corynebacterium halotolerans type strain YIM 70093(T) (= DSM 44683(T)).</title>
        <authorList>
            <person name="Ruckert C."/>
            <person name="Albersmeier A."/>
            <person name="Al-Dilaimi A."/>
            <person name="Niehaus K."/>
            <person name="Szczepanowski R."/>
            <person name="Kalinowski J."/>
        </authorList>
    </citation>
    <scope>NUCLEOTIDE SEQUENCE [LARGE SCALE GENOMIC DNA]</scope>
    <source>
        <strain evidence="9">YIM 70093</strain>
    </source>
</reference>
<evidence type="ECO:0000256" key="7">
    <source>
        <dbReference type="SAM" id="MobiDB-lite"/>
    </source>
</evidence>
<dbReference type="CDD" id="cd07037">
    <property type="entry name" value="TPP_PYR_MenD"/>
    <property type="match status" value="1"/>
</dbReference>
<dbReference type="PANTHER" id="PTHR42916">
    <property type="entry name" value="2-SUCCINYL-5-ENOLPYRUVYL-6-HYDROXY-3-CYCLOHEXENE-1-CARBOXYLATE SYNTHASE"/>
    <property type="match status" value="1"/>
</dbReference>
<dbReference type="STRING" id="1121362.A605_02305"/>
<evidence type="ECO:0000313" key="9">
    <source>
        <dbReference type="EMBL" id="AGF71475.1"/>
    </source>
</evidence>
<dbReference type="GO" id="GO:0009234">
    <property type="term" value="P:menaquinone biosynthetic process"/>
    <property type="evidence" value="ECO:0007669"/>
    <property type="project" value="UniProtKB-UniRule"/>
</dbReference>
<dbReference type="InterPro" id="IPR029061">
    <property type="entry name" value="THDP-binding"/>
</dbReference>
<comment type="cofactor">
    <cofactor evidence="6">
        <name>Mg(2+)</name>
        <dbReference type="ChEBI" id="CHEBI:18420"/>
    </cofactor>
    <cofactor evidence="6">
        <name>Mn(2+)</name>
        <dbReference type="ChEBI" id="CHEBI:29035"/>
    </cofactor>
</comment>
<dbReference type="AlphaFoldDB" id="M1NVG7"/>
<comment type="function">
    <text evidence="6">Catalyzes the thiamine diphosphate-dependent decarboxylation of 2-oxoglutarate and the subsequent addition of the resulting succinic semialdehyde-thiamine pyrophosphate anion to isochorismate to yield 2-succinyl-5-enolpyruvyl-6-hydroxy-3-cyclohexene-1-carboxylate (SEPHCHC).</text>
</comment>
<comment type="cofactor">
    <cofactor evidence="6">
        <name>thiamine diphosphate</name>
        <dbReference type="ChEBI" id="CHEBI:58937"/>
    </cofactor>
    <text evidence="6">Binds 1 thiamine pyrophosphate per subunit.</text>
</comment>
<dbReference type="HOGENOM" id="CLU_006051_4_1_11"/>
<gene>
    <name evidence="6" type="primary">menD</name>
    <name evidence="9" type="ORF">A605_02305</name>
</gene>
<dbReference type="GO" id="GO:0070204">
    <property type="term" value="F:2-succinyl-5-enolpyruvyl-6-hydroxy-3-cyclohexene-1-carboxylic-acid synthase activity"/>
    <property type="evidence" value="ECO:0007669"/>
    <property type="project" value="UniProtKB-UniRule"/>
</dbReference>
<keyword evidence="1 6" id="KW-0808">Transferase</keyword>
<evidence type="ECO:0000256" key="2">
    <source>
        <dbReference type="ARBA" id="ARBA00022723"/>
    </source>
</evidence>
<feature type="domain" description="Thiamine pyrophosphate enzyme N-terminal TPP-binding" evidence="8">
    <location>
        <begin position="7"/>
        <end position="122"/>
    </location>
</feature>
<evidence type="ECO:0000256" key="6">
    <source>
        <dbReference type="HAMAP-Rule" id="MF_01659"/>
    </source>
</evidence>
<dbReference type="CDD" id="cd02009">
    <property type="entry name" value="TPP_SHCHC_synthase"/>
    <property type="match status" value="1"/>
</dbReference>
<accession>M1NVG7</accession>
<evidence type="ECO:0000256" key="3">
    <source>
        <dbReference type="ARBA" id="ARBA00022842"/>
    </source>
</evidence>
<dbReference type="HAMAP" id="MF_01659">
    <property type="entry name" value="MenD"/>
    <property type="match status" value="1"/>
</dbReference>
<comment type="subunit">
    <text evidence="6">Homodimer.</text>
</comment>
<dbReference type="Proteomes" id="UP000011723">
    <property type="component" value="Chromosome"/>
</dbReference>
<dbReference type="PIRSF" id="PIRSF004983">
    <property type="entry name" value="MenD"/>
    <property type="match status" value="1"/>
</dbReference>
<evidence type="ECO:0000313" key="10">
    <source>
        <dbReference type="Proteomes" id="UP000011723"/>
    </source>
</evidence>
<dbReference type="KEGG" id="chn:A605_02305"/>
<keyword evidence="10" id="KW-1185">Reference proteome</keyword>
<dbReference type="EC" id="2.2.1.9" evidence="6"/>
<comment type="catalytic activity">
    <reaction evidence="6">
        <text>isochorismate + 2-oxoglutarate + H(+) = 5-enolpyruvoyl-6-hydroxy-2-succinyl-cyclohex-3-ene-1-carboxylate + CO2</text>
        <dbReference type="Rhea" id="RHEA:25593"/>
        <dbReference type="ChEBI" id="CHEBI:15378"/>
        <dbReference type="ChEBI" id="CHEBI:16526"/>
        <dbReference type="ChEBI" id="CHEBI:16810"/>
        <dbReference type="ChEBI" id="CHEBI:29780"/>
        <dbReference type="ChEBI" id="CHEBI:58818"/>
        <dbReference type="EC" id="2.2.1.9"/>
    </reaction>
</comment>
<evidence type="ECO:0000256" key="5">
    <source>
        <dbReference type="ARBA" id="ARBA00023211"/>
    </source>
</evidence>
<keyword evidence="4 6" id="KW-0786">Thiamine pyrophosphate</keyword>
<dbReference type="PATRIC" id="fig|1121362.3.peg.460"/>
<dbReference type="InterPro" id="IPR012001">
    <property type="entry name" value="Thiamin_PyroP_enz_TPP-bd_dom"/>
</dbReference>
<keyword evidence="2 6" id="KW-0479">Metal-binding</keyword>
<organism evidence="9 10">
    <name type="scientific">Corynebacterium halotolerans YIM 70093 = DSM 44683</name>
    <dbReference type="NCBI Taxonomy" id="1121362"/>
    <lineage>
        <taxon>Bacteria</taxon>
        <taxon>Bacillati</taxon>
        <taxon>Actinomycetota</taxon>
        <taxon>Actinomycetes</taxon>
        <taxon>Mycobacteriales</taxon>
        <taxon>Corynebacteriaceae</taxon>
        <taxon>Corynebacterium</taxon>
    </lineage>
</organism>
<evidence type="ECO:0000256" key="1">
    <source>
        <dbReference type="ARBA" id="ARBA00022679"/>
    </source>
</evidence>
<sequence>MSYPESMNLAAAVAEQLSRHLSDVVICPGSRNSPLSLALLARGDIRVHVRLDERSAAFLALGLARVQRRHVGVVMTSGSAVANCLPAMVEACHSHTPLAVISADRPTRLIGTGASQTIHQQGIFGTYARTLQIETLDDVAALGEEFTSRRQVHVNVALDAPLVGDRLPEPPQSTTTHRAPAPGPRAADHGEVALDLGKNTIVIAGDEAWAVDGLEDVPTIAEPSAPAAYRPVHPLAAGIFRREQVSANDYVVNTRPEQVVVVGHPTLHRDVLALLVDPDLKVITLSRTDDFTDLARDTVRASRVKTTGEPTREWLKICDAASELAAEAVRETLGDDAHGFTGLHAAAAVADTLGTGDTLFLGASNPVRDASLIGLPYDGVATYSPRGAAGIDGTVSQAIGVALATQAAHAAEPRAPRTVALIGDVTFLHDIGGLLIGPDEPHPENLTIVVANDDGGGIFETLEIGAEGLRPSFERVFATPHEADIASLCAGYGVNHREATTLRELLDALLDTTEVPAGLTVIEARTTRVTRRALHEQLRGRVVL</sequence>
<dbReference type="UniPathway" id="UPA01057">
    <property type="reaction ID" value="UER00164"/>
</dbReference>
<dbReference type="GO" id="GO:0000287">
    <property type="term" value="F:magnesium ion binding"/>
    <property type="evidence" value="ECO:0007669"/>
    <property type="project" value="UniProtKB-UniRule"/>
</dbReference>
<dbReference type="Pfam" id="PF02776">
    <property type="entry name" value="TPP_enzyme_N"/>
    <property type="match status" value="1"/>
</dbReference>
<dbReference type="InterPro" id="IPR004433">
    <property type="entry name" value="MenaQ_synth_MenD"/>
</dbReference>
<comment type="pathway">
    <text evidence="6">Quinol/quinone metabolism; 1,4-dihydroxy-2-naphthoate biosynthesis; 1,4-dihydroxy-2-naphthoate from chorismate: step 2/7.</text>
</comment>
<dbReference type="GO" id="GO:0030145">
    <property type="term" value="F:manganese ion binding"/>
    <property type="evidence" value="ECO:0007669"/>
    <property type="project" value="UniProtKB-UniRule"/>
</dbReference>
<evidence type="ECO:0000256" key="4">
    <source>
        <dbReference type="ARBA" id="ARBA00023052"/>
    </source>
</evidence>
<comment type="similarity">
    <text evidence="6">Belongs to the TPP enzyme family. MenD subfamily.</text>
</comment>
<comment type="pathway">
    <text evidence="6">Quinol/quinone metabolism; menaquinone biosynthesis.</text>
</comment>
<evidence type="ECO:0000259" key="8">
    <source>
        <dbReference type="Pfam" id="PF02776"/>
    </source>
</evidence>
<dbReference type="PANTHER" id="PTHR42916:SF1">
    <property type="entry name" value="PROTEIN PHYLLO, CHLOROPLASTIC"/>
    <property type="match status" value="1"/>
</dbReference>
<feature type="region of interest" description="Disordered" evidence="7">
    <location>
        <begin position="163"/>
        <end position="186"/>
    </location>
</feature>
<dbReference type="RefSeq" id="WP_015399898.1">
    <property type="nucleotide sequence ID" value="NC_020302.1"/>
</dbReference>
<dbReference type="GO" id="GO:0030976">
    <property type="term" value="F:thiamine pyrophosphate binding"/>
    <property type="evidence" value="ECO:0007669"/>
    <property type="project" value="UniProtKB-UniRule"/>
</dbReference>
<dbReference type="NCBIfam" id="TIGR00173">
    <property type="entry name" value="menD"/>
    <property type="match status" value="1"/>
</dbReference>